<dbReference type="AlphaFoldDB" id="A0A167P605"/>
<dbReference type="Proteomes" id="UP000077315">
    <property type="component" value="Unassembled WGS sequence"/>
</dbReference>
<feature type="coiled-coil region" evidence="2">
    <location>
        <begin position="352"/>
        <end position="386"/>
    </location>
</feature>
<dbReference type="PANTHER" id="PTHR22741">
    <property type="entry name" value="P140CAP/SNIP-RELATED"/>
    <property type="match status" value="1"/>
</dbReference>
<protein>
    <recommendedName>
        <fullName evidence="4">Actin interacting protein 3 C-terminal domain-containing protein</fullName>
    </recommendedName>
</protein>
<dbReference type="OrthoDB" id="783096at2759"/>
<evidence type="ECO:0000256" key="3">
    <source>
        <dbReference type="SAM" id="MobiDB-lite"/>
    </source>
</evidence>
<organism evidence="5 6">
    <name type="scientific">Phycomyces blakesleeanus (strain ATCC 8743b / DSM 1359 / FGSC 10004 / NBRC 33097 / NRRL 1555)</name>
    <dbReference type="NCBI Taxonomy" id="763407"/>
    <lineage>
        <taxon>Eukaryota</taxon>
        <taxon>Fungi</taxon>
        <taxon>Fungi incertae sedis</taxon>
        <taxon>Mucoromycota</taxon>
        <taxon>Mucoromycotina</taxon>
        <taxon>Mucoromycetes</taxon>
        <taxon>Mucorales</taxon>
        <taxon>Phycomycetaceae</taxon>
        <taxon>Phycomyces</taxon>
    </lineage>
</organism>
<dbReference type="GeneID" id="29004907"/>
<dbReference type="GO" id="GO:0051286">
    <property type="term" value="C:cell tip"/>
    <property type="evidence" value="ECO:0007669"/>
    <property type="project" value="TreeGrafter"/>
</dbReference>
<evidence type="ECO:0000256" key="1">
    <source>
        <dbReference type="ARBA" id="ARBA00023054"/>
    </source>
</evidence>
<dbReference type="InterPro" id="IPR022782">
    <property type="entry name" value="AIP3-like_C"/>
</dbReference>
<dbReference type="Gene3D" id="1.20.58.1540">
    <property type="entry name" value="Actin interacting protein 3, C-terminal domain"/>
    <property type="match status" value="1"/>
</dbReference>
<name>A0A167P605_PHYB8</name>
<feature type="compositionally biased region" description="Low complexity" evidence="3">
    <location>
        <begin position="150"/>
        <end position="210"/>
    </location>
</feature>
<feature type="region of interest" description="Disordered" evidence="3">
    <location>
        <begin position="111"/>
        <end position="212"/>
    </location>
</feature>
<feature type="non-terminal residue" evidence="5">
    <location>
        <position position="1"/>
    </location>
</feature>
<evidence type="ECO:0000313" key="6">
    <source>
        <dbReference type="Proteomes" id="UP000077315"/>
    </source>
</evidence>
<dbReference type="SMART" id="SM00806">
    <property type="entry name" value="AIP3"/>
    <property type="match status" value="1"/>
</dbReference>
<dbReference type="Pfam" id="PF03915">
    <property type="entry name" value="AIP3"/>
    <property type="match status" value="1"/>
</dbReference>
<keyword evidence="6" id="KW-1185">Reference proteome</keyword>
<gene>
    <name evidence="5" type="ORF">PHYBLDRAFT_97149</name>
</gene>
<dbReference type="RefSeq" id="XP_018295354.1">
    <property type="nucleotide sequence ID" value="XM_018444002.1"/>
</dbReference>
<dbReference type="FunCoup" id="A0A167P605">
    <property type="interactions" value="67"/>
</dbReference>
<dbReference type="VEuPathDB" id="FungiDB:PHYBLDRAFT_97149"/>
<evidence type="ECO:0000259" key="4">
    <source>
        <dbReference type="SMART" id="SM00806"/>
    </source>
</evidence>
<dbReference type="InterPro" id="IPR051825">
    <property type="entry name" value="SRCIN1"/>
</dbReference>
<evidence type="ECO:0000313" key="5">
    <source>
        <dbReference type="EMBL" id="OAD77314.1"/>
    </source>
</evidence>
<dbReference type="STRING" id="763407.A0A167P605"/>
<proteinExistence type="predicted"/>
<dbReference type="InterPro" id="IPR005613">
    <property type="entry name" value="AIP3_C"/>
</dbReference>
<dbReference type="EMBL" id="KV440974">
    <property type="protein sequence ID" value="OAD77314.1"/>
    <property type="molecule type" value="Genomic_DNA"/>
</dbReference>
<dbReference type="GO" id="GO:0005737">
    <property type="term" value="C:cytoplasm"/>
    <property type="evidence" value="ECO:0007669"/>
    <property type="project" value="TreeGrafter"/>
</dbReference>
<dbReference type="GO" id="GO:0005519">
    <property type="term" value="F:cytoskeletal regulatory protein binding"/>
    <property type="evidence" value="ECO:0007669"/>
    <property type="project" value="InterPro"/>
</dbReference>
<evidence type="ECO:0000256" key="2">
    <source>
        <dbReference type="SAM" id="Coils"/>
    </source>
</evidence>
<sequence length="638" mass="72413">IEQTVTSLLKSTKQLLMSLTDWSVGTTTSGSVLEAYDLLSLDFNQASQAFEAAAMSMTDLASVPAQLLESLREALSQQPTALDAHLPAIRDIILQLLKGLKRKQACLRERTETEAIMPRSADRQTRAPLSPQPSVRPLPTPTNSSEQVKTFTSTHQNQNQNTSTNTNINPNPNPDTNTNTTANVNPSINSTTHNNHFNNNNNNNNNNNHNNGEDRWDALDMVKMSLFLGLGDHVKKVNFEGVVSFEGLRVLFLETFNSIDTVSMLKIRDPATLIMYELEDLEDVKPNSYLSMSLAQTQAQAQEPNSDKTISQCLTQAIQSMERAILTELRVNRGPHQIENTKSVDPEPMVSTTGAVNRIKDQQEEIQRLKRDLAVLRQVFREYKHEASKVLGDLQRAAEKLKTSQTLLFRPPRTLIDQTRQRSEEAAVELGRRLEELQDTIDELKLDVTQRKCRPSAAQLDYCKNEVRLIGERRRELAQQLQTFKPMWKKTWEEELRTIVKEQGFLKEQESVLMDMEEDHGAVVQVLEQLQKVTEIQRKHSLTQAPPLHVPLRTTDTTKVMSSVLEQVASVQVDSSRRVKALEQAEKFRARELANRIDAFEEELVTFVDSKKLKRTGGPEEIDRQRQQKNAAMLKEMF</sequence>
<dbReference type="InterPro" id="IPR056279">
    <property type="entry name" value="Aip3p_Bud6_N"/>
</dbReference>
<dbReference type="InParanoid" id="A0A167P605"/>
<feature type="compositionally biased region" description="Pro residues" evidence="3">
    <location>
        <begin position="130"/>
        <end position="140"/>
    </location>
</feature>
<feature type="coiled-coil region" evidence="2">
    <location>
        <begin position="420"/>
        <end position="454"/>
    </location>
</feature>
<reference evidence="6" key="1">
    <citation type="submission" date="2015-06" db="EMBL/GenBank/DDBJ databases">
        <title>Expansion of signal transduction pathways in fungi by whole-genome duplication.</title>
        <authorList>
            <consortium name="DOE Joint Genome Institute"/>
            <person name="Corrochano L.M."/>
            <person name="Kuo A."/>
            <person name="Marcet-Houben M."/>
            <person name="Polaino S."/>
            <person name="Salamov A."/>
            <person name="Villalobos J.M."/>
            <person name="Alvarez M.I."/>
            <person name="Avalos J."/>
            <person name="Benito E.P."/>
            <person name="Benoit I."/>
            <person name="Burger G."/>
            <person name="Camino L.P."/>
            <person name="Canovas D."/>
            <person name="Cerda-Olmedo E."/>
            <person name="Cheng J.-F."/>
            <person name="Dominguez A."/>
            <person name="Elias M."/>
            <person name="Eslava A.P."/>
            <person name="Glaser F."/>
            <person name="Grimwood J."/>
            <person name="Gutierrez G."/>
            <person name="Heitman J."/>
            <person name="Henrissat B."/>
            <person name="Iturriaga E.A."/>
            <person name="Lang B.F."/>
            <person name="Lavin J.L."/>
            <person name="Lee S."/>
            <person name="Li W."/>
            <person name="Lindquist E."/>
            <person name="Lopez-Garcia S."/>
            <person name="Luque E.M."/>
            <person name="Marcos A.T."/>
            <person name="Martin J."/>
            <person name="McCluskey K."/>
            <person name="Medina H.R."/>
            <person name="Miralles-Duran A."/>
            <person name="Miyazaki A."/>
            <person name="Munoz-Torres E."/>
            <person name="Oguiza J.A."/>
            <person name="Ohm R."/>
            <person name="Olmedo M."/>
            <person name="Orejas M."/>
            <person name="Ortiz-Castellanos L."/>
            <person name="Pisabarro A.G."/>
            <person name="Rodriguez-Romero J."/>
            <person name="Ruiz-Herrera J."/>
            <person name="Ruiz-Vazquez R."/>
            <person name="Sanz C."/>
            <person name="Schackwitz W."/>
            <person name="Schmutz J."/>
            <person name="Shahriari M."/>
            <person name="Shelest E."/>
            <person name="Silva-Franco F."/>
            <person name="Soanes D."/>
            <person name="Syed K."/>
            <person name="Tagua V.G."/>
            <person name="Talbot N.J."/>
            <person name="Thon M."/>
            <person name="De vries R.P."/>
            <person name="Wiebenga A."/>
            <person name="Yadav J.S."/>
            <person name="Braun E.L."/>
            <person name="Baker S."/>
            <person name="Garre V."/>
            <person name="Horwitz B."/>
            <person name="Torres-Martinez S."/>
            <person name="Idnurm A."/>
            <person name="Herrera-Estrella A."/>
            <person name="Gabaldon T."/>
            <person name="Grigoriev I.V."/>
        </authorList>
    </citation>
    <scope>NUCLEOTIDE SEQUENCE [LARGE SCALE GENOMIC DNA]</scope>
    <source>
        <strain evidence="6">NRRL 1555(-)</strain>
    </source>
</reference>
<accession>A0A167P605</accession>
<dbReference type="Pfam" id="PF23153">
    <property type="entry name" value="Aip3p_Bud6_N"/>
    <property type="match status" value="1"/>
</dbReference>
<dbReference type="GO" id="GO:0030010">
    <property type="term" value="P:establishment of cell polarity"/>
    <property type="evidence" value="ECO:0007669"/>
    <property type="project" value="TreeGrafter"/>
</dbReference>
<keyword evidence="1 2" id="KW-0175">Coiled coil</keyword>
<feature type="domain" description="Actin interacting protein 3 C-terminal" evidence="4">
    <location>
        <begin position="227"/>
        <end position="631"/>
    </location>
</feature>
<feature type="non-terminal residue" evidence="5">
    <location>
        <position position="638"/>
    </location>
</feature>
<dbReference type="PANTHER" id="PTHR22741:SF10">
    <property type="entry name" value="COILED-COIL DOMAIN-CONTAINING PROTEIN CG32809"/>
    <property type="match status" value="1"/>
</dbReference>